<dbReference type="Gene3D" id="3.10.180.10">
    <property type="entry name" value="2,3-Dihydroxybiphenyl 1,2-Dioxygenase, domain 1"/>
    <property type="match status" value="1"/>
</dbReference>
<dbReference type="InterPro" id="IPR029068">
    <property type="entry name" value="Glyas_Bleomycin-R_OHBP_Dase"/>
</dbReference>
<evidence type="ECO:0000259" key="1">
    <source>
        <dbReference type="PROSITE" id="PS51819"/>
    </source>
</evidence>
<comment type="caution">
    <text evidence="2">The sequence shown here is derived from an EMBL/GenBank/DDBJ whole genome shotgun (WGS) entry which is preliminary data.</text>
</comment>
<dbReference type="InterPro" id="IPR004360">
    <property type="entry name" value="Glyas_Fos-R_dOase_dom"/>
</dbReference>
<dbReference type="RefSeq" id="WP_134717036.1">
    <property type="nucleotide sequence ID" value="NZ_SDKM01000013.1"/>
</dbReference>
<protein>
    <submittedName>
        <fullName evidence="2">Glyoxalase</fullName>
    </submittedName>
</protein>
<dbReference type="SUPFAM" id="SSF54593">
    <property type="entry name" value="Glyoxalase/Bleomycin resistance protein/Dihydroxybiphenyl dioxygenase"/>
    <property type="match status" value="1"/>
</dbReference>
<keyword evidence="3" id="KW-1185">Reference proteome</keyword>
<dbReference type="Proteomes" id="UP000295198">
    <property type="component" value="Unassembled WGS sequence"/>
</dbReference>
<gene>
    <name evidence="2" type="ORF">EKO23_10720</name>
</gene>
<proteinExistence type="predicted"/>
<dbReference type="PROSITE" id="PS51819">
    <property type="entry name" value="VOC"/>
    <property type="match status" value="1"/>
</dbReference>
<feature type="domain" description="VOC" evidence="1">
    <location>
        <begin position="4"/>
        <end position="119"/>
    </location>
</feature>
<sequence>MDFRIELVPLAVTDVDRAKAFYGETVGWNVDHDQTISSELRFVQVTPPGSACSICFGTGLQMMAEGSSQFVQAVVADADAALADLQGRGVECRGVDEQAWGRFVYFEDPDGNRWALQELPDHSRQS</sequence>
<dbReference type="AlphaFoldDB" id="A0A4Q4ZFN3"/>
<name>A0A4Q4ZFN3_9ACTN</name>
<reference evidence="2 3" key="1">
    <citation type="submission" date="2019-01" db="EMBL/GenBank/DDBJ databases">
        <title>Nocardioides guangzhouensis sp. nov., an actinobacterium isolated from soil.</title>
        <authorList>
            <person name="Fu Y."/>
            <person name="Cai Y."/>
            <person name="Lin Z."/>
            <person name="Chen P."/>
        </authorList>
    </citation>
    <scope>NUCLEOTIDE SEQUENCE [LARGE SCALE GENOMIC DNA]</scope>
    <source>
        <strain evidence="2 3">130</strain>
    </source>
</reference>
<accession>A0A4Q4ZFN3</accession>
<evidence type="ECO:0000313" key="3">
    <source>
        <dbReference type="Proteomes" id="UP000295198"/>
    </source>
</evidence>
<dbReference type="Pfam" id="PF00903">
    <property type="entry name" value="Glyoxalase"/>
    <property type="match status" value="1"/>
</dbReference>
<dbReference type="PANTHER" id="PTHR36437">
    <property type="entry name" value="GLYOXALASE/BLEOMYCIN RESISTANCE PROTEIN/DIOXYGENASE"/>
    <property type="match status" value="1"/>
</dbReference>
<dbReference type="EMBL" id="SDKM01000013">
    <property type="protein sequence ID" value="RYP86084.1"/>
    <property type="molecule type" value="Genomic_DNA"/>
</dbReference>
<dbReference type="PANTHER" id="PTHR36437:SF2">
    <property type="entry name" value="GLYOXALASE_BLEOMYCIN RESISTANCE PROTEIN_DIOXYGENASE"/>
    <property type="match status" value="1"/>
</dbReference>
<organism evidence="2 3">
    <name type="scientific">Nocardioides guangzhouensis</name>
    <dbReference type="NCBI Taxonomy" id="2497878"/>
    <lineage>
        <taxon>Bacteria</taxon>
        <taxon>Bacillati</taxon>
        <taxon>Actinomycetota</taxon>
        <taxon>Actinomycetes</taxon>
        <taxon>Propionibacteriales</taxon>
        <taxon>Nocardioidaceae</taxon>
        <taxon>Nocardioides</taxon>
    </lineage>
</organism>
<dbReference type="InterPro" id="IPR037523">
    <property type="entry name" value="VOC_core"/>
</dbReference>
<dbReference type="OrthoDB" id="485032at2"/>
<evidence type="ECO:0000313" key="2">
    <source>
        <dbReference type="EMBL" id="RYP86084.1"/>
    </source>
</evidence>